<organism evidence="2 3">
    <name type="scientific">Prorocentrum cordatum</name>
    <dbReference type="NCBI Taxonomy" id="2364126"/>
    <lineage>
        <taxon>Eukaryota</taxon>
        <taxon>Sar</taxon>
        <taxon>Alveolata</taxon>
        <taxon>Dinophyceae</taxon>
        <taxon>Prorocentrales</taxon>
        <taxon>Prorocentraceae</taxon>
        <taxon>Prorocentrum</taxon>
    </lineage>
</organism>
<evidence type="ECO:0000313" key="2">
    <source>
        <dbReference type="EMBL" id="CAK0798053.1"/>
    </source>
</evidence>
<accession>A0ABN9PXN5</accession>
<feature type="compositionally biased region" description="Low complexity" evidence="1">
    <location>
        <begin position="80"/>
        <end position="93"/>
    </location>
</feature>
<evidence type="ECO:0000313" key="3">
    <source>
        <dbReference type="Proteomes" id="UP001189429"/>
    </source>
</evidence>
<reference evidence="2" key="1">
    <citation type="submission" date="2023-10" db="EMBL/GenBank/DDBJ databases">
        <authorList>
            <person name="Chen Y."/>
            <person name="Shah S."/>
            <person name="Dougan E. K."/>
            <person name="Thang M."/>
            <person name="Chan C."/>
        </authorList>
    </citation>
    <scope>NUCLEOTIDE SEQUENCE [LARGE SCALE GENOMIC DNA]</scope>
</reference>
<gene>
    <name evidence="2" type="ORF">PCOR1329_LOCUS6957</name>
</gene>
<name>A0ABN9PXN5_9DINO</name>
<proteinExistence type="predicted"/>
<feature type="region of interest" description="Disordered" evidence="1">
    <location>
        <begin position="65"/>
        <end position="126"/>
    </location>
</feature>
<dbReference type="Proteomes" id="UP001189429">
    <property type="component" value="Unassembled WGS sequence"/>
</dbReference>
<protein>
    <submittedName>
        <fullName evidence="2">Uncharacterized protein</fullName>
    </submittedName>
</protein>
<evidence type="ECO:0000256" key="1">
    <source>
        <dbReference type="SAM" id="MobiDB-lite"/>
    </source>
</evidence>
<dbReference type="EMBL" id="CAUYUJ010001882">
    <property type="protein sequence ID" value="CAK0798053.1"/>
    <property type="molecule type" value="Genomic_DNA"/>
</dbReference>
<feature type="non-terminal residue" evidence="2">
    <location>
        <position position="1"/>
    </location>
</feature>
<feature type="non-terminal residue" evidence="2">
    <location>
        <position position="126"/>
    </location>
</feature>
<comment type="caution">
    <text evidence="2">The sequence shown here is derived from an EMBL/GenBank/DDBJ whole genome shotgun (WGS) entry which is preliminary data.</text>
</comment>
<feature type="compositionally biased region" description="Basic residues" evidence="1">
    <location>
        <begin position="107"/>
        <end position="126"/>
    </location>
</feature>
<sequence>SETTDSTCQARKGRMECQCLTSFREGCRSLIVQYTIAKGGGSTEARSRRLRLHVQEGHGELHRLFNAGAHGQAVPGGGQQDSDPGGAAGAPQRRPAHPGHRDPSDHRWRRRPVGGRLRPLRRAARG</sequence>
<keyword evidence="3" id="KW-1185">Reference proteome</keyword>